<dbReference type="Proteomes" id="UP000070533">
    <property type="component" value="Unassembled WGS sequence"/>
</dbReference>
<dbReference type="EMBL" id="LRQG01000023">
    <property type="protein sequence ID" value="KXA42861.1"/>
    <property type="molecule type" value="Genomic_DNA"/>
</dbReference>
<organism evidence="1 2">
    <name type="scientific">Prevotella corporis</name>
    <dbReference type="NCBI Taxonomy" id="28128"/>
    <lineage>
        <taxon>Bacteria</taxon>
        <taxon>Pseudomonadati</taxon>
        <taxon>Bacteroidota</taxon>
        <taxon>Bacteroidia</taxon>
        <taxon>Bacteroidales</taxon>
        <taxon>Prevotellaceae</taxon>
        <taxon>Prevotella</taxon>
    </lineage>
</organism>
<proteinExistence type="predicted"/>
<accession>A0A133QIZ6</accession>
<sequence length="91" mass="10056">IDTYNSSNSRYVIDEAKYGTSQLGSTKSGKQMSDSWVNDRLESQVGEDKAREIQKAMSKGNVDKVISRIDEKGNVITNKLNSAGEIISSWP</sequence>
<reference evidence="2" key="1">
    <citation type="submission" date="2016-01" db="EMBL/GenBank/DDBJ databases">
        <authorList>
            <person name="Mitreva M."/>
            <person name="Pepin K.H."/>
            <person name="Mihindukulasuriya K.A."/>
            <person name="Fulton R."/>
            <person name="Fronick C."/>
            <person name="O'Laughlin M."/>
            <person name="Miner T."/>
            <person name="Herter B."/>
            <person name="Rosa B.A."/>
            <person name="Cordes M."/>
            <person name="Tomlinson C."/>
            <person name="Wollam A."/>
            <person name="Palsikar V.B."/>
            <person name="Mardis E.R."/>
            <person name="Wilson R.K."/>
        </authorList>
    </citation>
    <scope>NUCLEOTIDE SEQUENCE [LARGE SCALE GENOMIC DNA]</scope>
    <source>
        <strain evidence="2">MJR7716</strain>
    </source>
</reference>
<comment type="caution">
    <text evidence="1">The sequence shown here is derived from an EMBL/GenBank/DDBJ whole genome shotgun (WGS) entry which is preliminary data.</text>
</comment>
<dbReference type="AlphaFoldDB" id="A0A133QIZ6"/>
<protein>
    <submittedName>
        <fullName evidence="1">Uncharacterized protein</fullName>
    </submittedName>
</protein>
<dbReference type="STRING" id="28128.HMPREF3226_00592"/>
<dbReference type="PATRIC" id="fig|28128.5.peg.595"/>
<name>A0A133QIZ6_9BACT</name>
<evidence type="ECO:0000313" key="1">
    <source>
        <dbReference type="EMBL" id="KXA42861.1"/>
    </source>
</evidence>
<gene>
    <name evidence="1" type="ORF">HMPREF3226_00592</name>
</gene>
<feature type="non-terminal residue" evidence="1">
    <location>
        <position position="1"/>
    </location>
</feature>
<evidence type="ECO:0000313" key="2">
    <source>
        <dbReference type="Proteomes" id="UP000070533"/>
    </source>
</evidence>
<keyword evidence="2" id="KW-1185">Reference proteome</keyword>